<name>A0ABV2B189_9GAMM</name>
<evidence type="ECO:0000313" key="2">
    <source>
        <dbReference type="Proteomes" id="UP001460888"/>
    </source>
</evidence>
<comment type="caution">
    <text evidence="1">The sequence shown here is derived from an EMBL/GenBank/DDBJ whole genome shotgun (WGS) entry which is preliminary data.</text>
</comment>
<sequence length="60" mass="6558">MGNLAQRLENDNFYFSWIIALAYRFLSNENKVKWFVSVAKGPVANAAPAVSNGKKGAPGE</sequence>
<organism evidence="1 2">
    <name type="scientific">Salinisphaera dokdonensis CL-ES53</name>
    <dbReference type="NCBI Taxonomy" id="1304272"/>
    <lineage>
        <taxon>Bacteria</taxon>
        <taxon>Pseudomonadati</taxon>
        <taxon>Pseudomonadota</taxon>
        <taxon>Gammaproteobacteria</taxon>
        <taxon>Salinisphaerales</taxon>
        <taxon>Salinisphaeraceae</taxon>
        <taxon>Salinisphaera</taxon>
    </lineage>
</organism>
<dbReference type="EMBL" id="APND01000003">
    <property type="protein sequence ID" value="MES1929662.1"/>
    <property type="molecule type" value="Genomic_DNA"/>
</dbReference>
<accession>A0ABV2B189</accession>
<evidence type="ECO:0000313" key="1">
    <source>
        <dbReference type="EMBL" id="MES1929662.1"/>
    </source>
</evidence>
<reference evidence="1 2" key="1">
    <citation type="submission" date="2013-03" db="EMBL/GenBank/DDBJ databases">
        <title>Salinisphaera dokdonensis CL-ES53 Genome Sequencing.</title>
        <authorList>
            <person name="Li C."/>
            <person name="Lai Q."/>
            <person name="Shao Z."/>
        </authorList>
    </citation>
    <scope>NUCLEOTIDE SEQUENCE [LARGE SCALE GENOMIC DNA]</scope>
    <source>
        <strain evidence="1 2">CL-ES53</strain>
    </source>
</reference>
<proteinExistence type="predicted"/>
<dbReference type="Proteomes" id="UP001460888">
    <property type="component" value="Unassembled WGS sequence"/>
</dbReference>
<protein>
    <submittedName>
        <fullName evidence="1">Uncharacterized protein</fullName>
    </submittedName>
</protein>
<gene>
    <name evidence="1" type="ORF">SADO_10409</name>
</gene>
<keyword evidence="2" id="KW-1185">Reference proteome</keyword>